<dbReference type="EMBL" id="CP126211">
    <property type="protein sequence ID" value="WIA13245.1"/>
    <property type="molecule type" value="Genomic_DNA"/>
</dbReference>
<evidence type="ECO:0000256" key="1">
    <source>
        <dbReference type="ARBA" id="ARBA00004430"/>
    </source>
</evidence>
<organism evidence="2 3">
    <name type="scientific">Tetradesmus obliquus</name>
    <name type="common">Green alga</name>
    <name type="synonym">Acutodesmus obliquus</name>
    <dbReference type="NCBI Taxonomy" id="3088"/>
    <lineage>
        <taxon>Eukaryota</taxon>
        <taxon>Viridiplantae</taxon>
        <taxon>Chlorophyta</taxon>
        <taxon>core chlorophytes</taxon>
        <taxon>Chlorophyceae</taxon>
        <taxon>CS clade</taxon>
        <taxon>Sphaeropleales</taxon>
        <taxon>Scenedesmaceae</taxon>
        <taxon>Tetradesmus</taxon>
    </lineage>
</organism>
<dbReference type="Proteomes" id="UP001244341">
    <property type="component" value="Chromosome 4b"/>
</dbReference>
<keyword evidence="3" id="KW-1185">Reference proteome</keyword>
<evidence type="ECO:0000313" key="3">
    <source>
        <dbReference type="Proteomes" id="UP001244341"/>
    </source>
</evidence>
<evidence type="ECO:0000313" key="2">
    <source>
        <dbReference type="EMBL" id="WIA13245.1"/>
    </source>
</evidence>
<comment type="subcellular location">
    <subcellularLocation>
        <location evidence="1">Cytoplasm</location>
        <location evidence="1">Cytoskeleton</location>
        <location evidence="1">Cilium axoneme</location>
    </subcellularLocation>
</comment>
<dbReference type="Gene3D" id="3.80.10.10">
    <property type="entry name" value="Ribonuclease Inhibitor"/>
    <property type="match status" value="1"/>
</dbReference>
<evidence type="ECO:0008006" key="4">
    <source>
        <dbReference type="Google" id="ProtNLM"/>
    </source>
</evidence>
<reference evidence="2 3" key="1">
    <citation type="submission" date="2023-05" db="EMBL/GenBank/DDBJ databases">
        <title>A 100% complete, gapless, phased diploid assembly of the Scenedesmus obliquus UTEX 3031 genome.</title>
        <authorList>
            <person name="Biondi T.C."/>
            <person name="Hanschen E.R."/>
            <person name="Kwon T."/>
            <person name="Eng W."/>
            <person name="Kruse C.P.S."/>
            <person name="Koehler S.I."/>
            <person name="Kunde Y."/>
            <person name="Gleasner C.D."/>
            <person name="You Mak K.T."/>
            <person name="Polle J."/>
            <person name="Hovde B.T."/>
            <person name="Starkenburg S.R."/>
        </authorList>
    </citation>
    <scope>NUCLEOTIDE SEQUENCE [LARGE SCALE GENOMIC DNA]</scope>
    <source>
        <strain evidence="2 3">DOE0152z</strain>
    </source>
</reference>
<name>A0ABY8TVV0_TETOB</name>
<dbReference type="SUPFAM" id="SSF52058">
    <property type="entry name" value="L domain-like"/>
    <property type="match status" value="1"/>
</dbReference>
<sequence>MPPALCFLTEIPDAAWESLLPQLIKNKVAGAVALCCKLLRNQVQRGTKELCLSFGTNTAAAGLDTLPEHFPGCKKLRITVKQLEQIAVLSALPVLARLPTLSEVVLCLPRHDPGQQEARAASNMPLGPGICNALAQLTGLQLLQVLRCSITLPRSTVLTALKQLKGVHLNGWSPSMLPLLAQCTQLTRLCGEWVAAAAETGRPADVAITECPSVIALHGSGPIPFAAFKRVQRMTQWEPWQPAVFSSIAQHCRQLRNLDFHMGHAVWGTRFPASMPADAPAERRMAAIRSLAGLQQLQLLDFAVNDSAEVAALAAITQLQQLRLRVPTSSSCSIAGIMHVVALRQLKFLTLELYGLPFVASTEAESLLVALQGVPCVEILCIAGTTLRAGFRAAVAALRAASLLAPADVKIREHKYRVAQV</sequence>
<proteinExistence type="predicted"/>
<protein>
    <recommendedName>
        <fullName evidence="4">F-box domain-containing protein</fullName>
    </recommendedName>
</protein>
<gene>
    <name evidence="2" type="ORF">OEZ85_006835</name>
</gene>
<accession>A0ABY8TVV0</accession>
<dbReference type="InterPro" id="IPR032675">
    <property type="entry name" value="LRR_dom_sf"/>
</dbReference>